<dbReference type="CDD" id="cd06433">
    <property type="entry name" value="GT_2_WfgS_like"/>
    <property type="match status" value="1"/>
</dbReference>
<organism evidence="2 3">
    <name type="scientific">Sulfurovum lithotrophicum</name>
    <dbReference type="NCBI Taxonomy" id="206403"/>
    <lineage>
        <taxon>Bacteria</taxon>
        <taxon>Pseudomonadati</taxon>
        <taxon>Campylobacterota</taxon>
        <taxon>Epsilonproteobacteria</taxon>
        <taxon>Campylobacterales</taxon>
        <taxon>Sulfurovaceae</taxon>
        <taxon>Sulfurovum</taxon>
    </lineage>
</organism>
<dbReference type="PANTHER" id="PTHR22916:SF3">
    <property type="entry name" value="UDP-GLCNAC:BETAGAL BETA-1,3-N-ACETYLGLUCOSAMINYLTRANSFERASE-LIKE PROTEIN 1"/>
    <property type="match status" value="1"/>
</dbReference>
<gene>
    <name evidence="2" type="ORF">YH65_02335</name>
</gene>
<dbReference type="Pfam" id="PF00535">
    <property type="entry name" value="Glycos_transf_2"/>
    <property type="match status" value="1"/>
</dbReference>
<dbReference type="SUPFAM" id="SSF53448">
    <property type="entry name" value="Nucleotide-diphospho-sugar transferases"/>
    <property type="match status" value="1"/>
</dbReference>
<dbReference type="OrthoDB" id="9786172at2"/>
<dbReference type="EMBL" id="CP011308">
    <property type="protein sequence ID" value="AKF24361.1"/>
    <property type="molecule type" value="Genomic_DNA"/>
</dbReference>
<dbReference type="KEGG" id="slh:YH65_02335"/>
<protein>
    <recommendedName>
        <fullName evidence="1">Glycosyltransferase 2-like domain-containing protein</fullName>
    </recommendedName>
</protein>
<evidence type="ECO:0000313" key="3">
    <source>
        <dbReference type="Proteomes" id="UP000034444"/>
    </source>
</evidence>
<name>A0A7U4M035_9BACT</name>
<dbReference type="GO" id="GO:0016758">
    <property type="term" value="F:hexosyltransferase activity"/>
    <property type="evidence" value="ECO:0007669"/>
    <property type="project" value="UniProtKB-ARBA"/>
</dbReference>
<feature type="domain" description="Glycosyltransferase 2-like" evidence="1">
    <location>
        <begin position="4"/>
        <end position="136"/>
    </location>
</feature>
<reference evidence="3" key="2">
    <citation type="journal article" date="2017" name="Stand. Genomic Sci.">
        <title>Complete genome sequence of the sulfur-oxidizing chemolithoautotrophic Sulfurovum lithotrophicum 42BKTT.</title>
        <authorList>
            <person name="Jeon W."/>
            <person name="Priscilla L."/>
            <person name="Park G."/>
            <person name="Lee H."/>
            <person name="Lee N."/>
            <person name="Lee D."/>
            <person name="Kwon H."/>
            <person name="Ahn I."/>
            <person name="Lee C."/>
            <person name="Lee H."/>
            <person name="Ahn J."/>
        </authorList>
    </citation>
    <scope>NUCLEOTIDE SEQUENCE [LARGE SCALE GENOMIC DNA]</scope>
    <source>
        <strain evidence="3">ATCC BAA-797 / 42BKT</strain>
    </source>
</reference>
<accession>A0A7U4M035</accession>
<reference evidence="2 3" key="1">
    <citation type="submission" date="2015-04" db="EMBL/GenBank/DDBJ databases">
        <title>Complete genome sequence of Sulfurovum lithotrophicum ATCC BAA-797T.</title>
        <authorList>
            <person name="Ahn J."/>
            <person name="Park G."/>
            <person name="Jeon W."/>
            <person name="Jang Y."/>
            <person name="Jang M."/>
            <person name="Lee H."/>
            <person name="Lee H."/>
        </authorList>
    </citation>
    <scope>NUCLEOTIDE SEQUENCE [LARGE SCALE GENOMIC DNA]</scope>
    <source>
        <strain evidence="3">ATCC BAA-797 / 42BKT</strain>
    </source>
</reference>
<dbReference type="Proteomes" id="UP000034444">
    <property type="component" value="Chromosome"/>
</dbReference>
<dbReference type="InterPro" id="IPR001173">
    <property type="entry name" value="Glyco_trans_2-like"/>
</dbReference>
<dbReference type="AlphaFoldDB" id="A0A7U4M035"/>
<evidence type="ECO:0000313" key="2">
    <source>
        <dbReference type="EMBL" id="AKF24361.1"/>
    </source>
</evidence>
<proteinExistence type="predicted"/>
<sequence>MTVTVVTVVYNCEDTIEETIKSVLSQTYPHIEYIIIDGASKDNTLDIINKYEDQIDVIVSEKDKGIYDAMNKAIQMATGEWINFMNAGDSFASDDVLSKIFEGHDVSDYDFIYGEHYWKDSDTKHLVKTRPLELMWQKICFSHQSLFSRTNLMKDKPYDLAYKIVCDYENYFSRYMEGKKFLKVDFPIAVFLAGGFSDINFMGRTKERYKVVSQYHNSFKVKKYYLNTIVQYYLNKIKKRIK</sequence>
<evidence type="ECO:0000259" key="1">
    <source>
        <dbReference type="Pfam" id="PF00535"/>
    </source>
</evidence>
<dbReference type="Gene3D" id="3.90.550.10">
    <property type="entry name" value="Spore Coat Polysaccharide Biosynthesis Protein SpsA, Chain A"/>
    <property type="match status" value="1"/>
</dbReference>
<dbReference type="InterPro" id="IPR029044">
    <property type="entry name" value="Nucleotide-diphossugar_trans"/>
</dbReference>
<dbReference type="RefSeq" id="WP_046550459.1">
    <property type="nucleotide sequence ID" value="NZ_CP011308.1"/>
</dbReference>
<dbReference type="PANTHER" id="PTHR22916">
    <property type="entry name" value="GLYCOSYLTRANSFERASE"/>
    <property type="match status" value="1"/>
</dbReference>
<keyword evidence="3" id="KW-1185">Reference proteome</keyword>